<comment type="caution">
    <text evidence="3">The sequence shown here is derived from an EMBL/GenBank/DDBJ whole genome shotgun (WGS) entry which is preliminary data.</text>
</comment>
<feature type="chain" id="PRO_5045337569" evidence="2">
    <location>
        <begin position="26"/>
        <end position="539"/>
    </location>
</feature>
<accession>A0ABV8ERV9</accession>
<dbReference type="Proteomes" id="UP001595698">
    <property type="component" value="Unassembled WGS sequence"/>
</dbReference>
<dbReference type="InterPro" id="IPR013517">
    <property type="entry name" value="FG-GAP"/>
</dbReference>
<dbReference type="EMBL" id="JBHSBC010000001">
    <property type="protein sequence ID" value="MFC3979092.1"/>
    <property type="molecule type" value="Genomic_DNA"/>
</dbReference>
<feature type="signal peptide" evidence="2">
    <location>
        <begin position="1"/>
        <end position="25"/>
    </location>
</feature>
<evidence type="ECO:0000313" key="3">
    <source>
        <dbReference type="EMBL" id="MFC3979092.1"/>
    </source>
</evidence>
<keyword evidence="4" id="KW-1185">Reference proteome</keyword>
<dbReference type="Gene3D" id="2.130.10.130">
    <property type="entry name" value="Integrin alpha, N-terminal"/>
    <property type="match status" value="2"/>
</dbReference>
<evidence type="ECO:0000256" key="2">
    <source>
        <dbReference type="SAM" id="SignalP"/>
    </source>
</evidence>
<name>A0ABV8ERV9_9ACTN</name>
<reference evidence="4" key="1">
    <citation type="journal article" date="2019" name="Int. J. Syst. Evol. Microbiol.">
        <title>The Global Catalogue of Microorganisms (GCM) 10K type strain sequencing project: providing services to taxonomists for standard genome sequencing and annotation.</title>
        <authorList>
            <consortium name="The Broad Institute Genomics Platform"/>
            <consortium name="The Broad Institute Genome Sequencing Center for Infectious Disease"/>
            <person name="Wu L."/>
            <person name="Ma J."/>
        </authorList>
    </citation>
    <scope>NUCLEOTIDE SEQUENCE [LARGE SCALE GENOMIC DNA]</scope>
    <source>
        <strain evidence="4">TBRC 7912</strain>
    </source>
</reference>
<dbReference type="RefSeq" id="WP_386187593.1">
    <property type="nucleotide sequence ID" value="NZ_JBHSBC010000001.1"/>
</dbReference>
<organism evidence="3 4">
    <name type="scientific">Streptosporangium jomthongense</name>
    <dbReference type="NCBI Taxonomy" id="1193683"/>
    <lineage>
        <taxon>Bacteria</taxon>
        <taxon>Bacillati</taxon>
        <taxon>Actinomycetota</taxon>
        <taxon>Actinomycetes</taxon>
        <taxon>Streptosporangiales</taxon>
        <taxon>Streptosporangiaceae</taxon>
        <taxon>Streptosporangium</taxon>
    </lineage>
</organism>
<protein>
    <submittedName>
        <fullName evidence="3">FG-GAP repeat domain-containing protein</fullName>
    </submittedName>
</protein>
<evidence type="ECO:0000256" key="1">
    <source>
        <dbReference type="ARBA" id="ARBA00022729"/>
    </source>
</evidence>
<dbReference type="Pfam" id="PF13517">
    <property type="entry name" value="FG-GAP_3"/>
    <property type="match status" value="3"/>
</dbReference>
<keyword evidence="1 2" id="KW-0732">Signal</keyword>
<evidence type="ECO:0000313" key="4">
    <source>
        <dbReference type="Proteomes" id="UP001595698"/>
    </source>
</evidence>
<dbReference type="InterPro" id="IPR028994">
    <property type="entry name" value="Integrin_alpha_N"/>
</dbReference>
<dbReference type="PANTHER" id="PTHR46580:SF4">
    <property type="entry name" value="ATP_GTP-BINDING PROTEIN"/>
    <property type="match status" value="1"/>
</dbReference>
<sequence length="539" mass="54631">MSPVRPAALVALAAVAVGWALTGTAEPPAPSPTTPVFSFAADRLGGSATGVALFDLDGEIVSDDVCLADPRHGGVTVAPVPGTHGGYRPFRLTAPGPRGVPVGCLPADLDEDGAQDLVVLYRDRSPSLFVRLPGTRPSATAFAHREPAVRPGPWNAAAASVGDFDGDGHLDLVLAAGTALGGSSPDVHDGGARLYLGTGTGTFTEAPQAFGEAGRTGGTLALGTRDLDGDGLPELYLANGLGPDTLLVNESAPGRAAFRVASGTRDLTTPRSSVLGRDSSDSGAVAFTDLDADGAQDILIGRGPDEIGPVFVSTVLPGLREHLHEGEAPYEDRAGELGLGRTGRVWDVETADLDNDGHDEIMYAVAAPGGVALFTPGADGRHTNVAGPVPPGGDATALAVGDVDDDGRLDVAVSGPLTPATLYRNHGVTAPFVGLRPRLPAGPCGTAHGAAGVTRPAIGAEARLRLPDGGTLAGQLYPAASAPELLLGLGETDTGEAALPVALSWRDECGVPRTATVSLDPGWHDLLLTPQGVTELRNP</sequence>
<gene>
    <name evidence="3" type="ORF">ACFOYY_03105</name>
</gene>
<proteinExistence type="predicted"/>
<dbReference type="PANTHER" id="PTHR46580">
    <property type="entry name" value="SENSOR KINASE-RELATED"/>
    <property type="match status" value="1"/>
</dbReference>
<dbReference type="SUPFAM" id="SSF69318">
    <property type="entry name" value="Integrin alpha N-terminal domain"/>
    <property type="match status" value="1"/>
</dbReference>